<accession>A0ABQ0D8K6</accession>
<comment type="caution">
    <text evidence="1">The sequence shown here is derived from an EMBL/GenBank/DDBJ whole genome shotgun (WGS) entry which is preliminary data.</text>
</comment>
<reference evidence="1 2" key="1">
    <citation type="journal article" date="2019" name="PLoS Negl. Trop. Dis.">
        <title>Whole genome sequencing of Entamoeba nuttalli reveals mammalian host-related molecular signatures and a novel octapeptide-repeat surface protein.</title>
        <authorList>
            <person name="Tanaka M."/>
            <person name="Makiuchi T."/>
            <person name="Komiyama T."/>
            <person name="Shiina T."/>
            <person name="Osaki K."/>
            <person name="Tachibana H."/>
        </authorList>
    </citation>
    <scope>NUCLEOTIDE SEQUENCE [LARGE SCALE GENOMIC DNA]</scope>
    <source>
        <strain evidence="1 2">P19-061405</strain>
    </source>
</reference>
<name>A0ABQ0D8K6_9EUKA</name>
<dbReference type="EMBL" id="BAAFRS010000011">
    <property type="protein sequence ID" value="GAB1219002.1"/>
    <property type="molecule type" value="Genomic_DNA"/>
</dbReference>
<organism evidence="1 2">
    <name type="scientific">Entamoeba nuttalli</name>
    <dbReference type="NCBI Taxonomy" id="412467"/>
    <lineage>
        <taxon>Eukaryota</taxon>
        <taxon>Amoebozoa</taxon>
        <taxon>Evosea</taxon>
        <taxon>Archamoebae</taxon>
        <taxon>Mastigamoebida</taxon>
        <taxon>Entamoebidae</taxon>
        <taxon>Entamoeba</taxon>
    </lineage>
</organism>
<gene>
    <name evidence="1" type="ORF">ENUP19_0011G0002</name>
</gene>
<evidence type="ECO:0000313" key="2">
    <source>
        <dbReference type="Proteomes" id="UP001628156"/>
    </source>
</evidence>
<evidence type="ECO:0000313" key="1">
    <source>
        <dbReference type="EMBL" id="GAB1219002.1"/>
    </source>
</evidence>
<proteinExistence type="predicted"/>
<dbReference type="Proteomes" id="UP001628156">
    <property type="component" value="Unassembled WGS sequence"/>
</dbReference>
<sequence length="335" mass="37238">MGFLSTLLSKVLPKALNVITYAGQGIVQGIQKNGLDGYRLQLDGHPIYNSDFNPLDGPIDESDAGEEQVLQQHVGANKEQVVAGLIAAREMSNAVLYSALTNCKAETLTLEANLSFYYSRTSKSGSEKDGVPVIGADDHGYTHLIPKLFRNYDKLKQYDAFVLNLITVQSTQLSTSITGTTVSFYPLSKDTRKLKNAVIKSAENRQESSAYNRIYYVIRNVSPGRFRITQDGFEPEDFTIEPNKPIRTEFLNKYDNTDKDTNGAFLSYGTLCFVKENLGENDVAMQFNVKMQFIGFRQQSLDDIDDGDDGDDGSTIGPTTTNCLPKKFLKKKNLN</sequence>
<protein>
    <submittedName>
        <fullName evidence="1">Uncharacterized protein</fullName>
    </submittedName>
</protein>
<keyword evidence="2" id="KW-1185">Reference proteome</keyword>